<dbReference type="PANTHER" id="PTHR24291">
    <property type="entry name" value="CYTOCHROME P450 FAMILY 4"/>
    <property type="match status" value="1"/>
</dbReference>
<evidence type="ECO:0000256" key="11">
    <source>
        <dbReference type="ARBA" id="ARBA00023004"/>
    </source>
</evidence>
<keyword evidence="10 15" id="KW-0560">Oxidoreductase</keyword>
<evidence type="ECO:0000256" key="12">
    <source>
        <dbReference type="ARBA" id="ARBA00023033"/>
    </source>
</evidence>
<keyword evidence="6 14" id="KW-0349">Heme</keyword>
<evidence type="ECO:0000256" key="5">
    <source>
        <dbReference type="ARBA" id="ARBA00010617"/>
    </source>
</evidence>
<reference evidence="16" key="1">
    <citation type="journal article" date="2023" name="G3 (Bethesda)">
        <title>Whole genome assemblies of Zophobas morio and Tenebrio molitor.</title>
        <authorList>
            <person name="Kaur S."/>
            <person name="Stinson S.A."/>
            <person name="diCenzo G.C."/>
        </authorList>
    </citation>
    <scope>NUCLEOTIDE SEQUENCE</scope>
    <source>
        <strain evidence="16">QUZm001</strain>
    </source>
</reference>
<evidence type="ECO:0000313" key="17">
    <source>
        <dbReference type="Proteomes" id="UP001168821"/>
    </source>
</evidence>
<keyword evidence="7 14" id="KW-0479">Metal-binding</keyword>
<dbReference type="GO" id="GO:0016705">
    <property type="term" value="F:oxidoreductase activity, acting on paired donors, with incorporation or reduction of molecular oxygen"/>
    <property type="evidence" value="ECO:0007669"/>
    <property type="project" value="InterPro"/>
</dbReference>
<keyword evidence="17" id="KW-1185">Reference proteome</keyword>
<evidence type="ECO:0000256" key="1">
    <source>
        <dbReference type="ARBA" id="ARBA00001971"/>
    </source>
</evidence>
<dbReference type="GO" id="GO:0005506">
    <property type="term" value="F:iron ion binding"/>
    <property type="evidence" value="ECO:0007669"/>
    <property type="project" value="InterPro"/>
</dbReference>
<comment type="subcellular location">
    <subcellularLocation>
        <location evidence="4">Endoplasmic reticulum membrane</location>
        <topology evidence="4">Peripheral membrane protein</topology>
    </subcellularLocation>
    <subcellularLocation>
        <location evidence="3">Microsome membrane</location>
        <topology evidence="3">Peripheral membrane protein</topology>
    </subcellularLocation>
</comment>
<dbReference type="PRINTS" id="PR00463">
    <property type="entry name" value="EP450I"/>
</dbReference>
<evidence type="ECO:0008006" key="18">
    <source>
        <dbReference type="Google" id="ProtNLM"/>
    </source>
</evidence>
<sequence length="505" mass="58971">MIWLFVVAFIVLFVLIIYDQFKGFIFATIYMHKLPEPQANFFVGNMSSLFDTPENIFKILRKWGRDYYPIYHTWVAHLSAVNIVNPYDFEIIMSNMKHNTKGYFYHMFHNWLGTGLLTSEGSKWQERRKILTPAFHFNILQEFIKVFEAETKNLVDVFKQECHKPYIAITDFISDFTLDTIGETAMGTNFKEENIKVSGRDYKTAIHEIGKIYVYRLSHPWLLHNLFYVFVPQYFKEKKLIQTLHTFTTNVISNRQRNFRSIKAQNEVDFSYSKRKRLAMLDLLLAAKKQEGCIDDGGIREEVDTFMFEGHDTTSVAISYALMLIACHRDIQDRIYEEIQQVVPESSQLNYQILQDLKYMEMCIKEVLRMYPSAPLIARVLGEDIKTHSGYILKTGSMVQLHIYDVHHNPDIYPNPEKFDPDRFLPENCQNRHNFAYVPFSAGPRNCIGQKFAILEIKAVLCGILAAFILEPVDTPETVELIGDVVLRSKDNIKVKFIPRKNVKV</sequence>
<evidence type="ECO:0000256" key="2">
    <source>
        <dbReference type="ARBA" id="ARBA00003690"/>
    </source>
</evidence>
<evidence type="ECO:0000256" key="7">
    <source>
        <dbReference type="ARBA" id="ARBA00022723"/>
    </source>
</evidence>
<keyword evidence="13" id="KW-0472">Membrane</keyword>
<comment type="cofactor">
    <cofactor evidence="1 14">
        <name>heme</name>
        <dbReference type="ChEBI" id="CHEBI:30413"/>
    </cofactor>
</comment>
<feature type="binding site" description="axial binding residue" evidence="14">
    <location>
        <position position="447"/>
    </location>
    <ligand>
        <name>heme</name>
        <dbReference type="ChEBI" id="CHEBI:30413"/>
    </ligand>
    <ligandPart>
        <name>Fe</name>
        <dbReference type="ChEBI" id="CHEBI:18248"/>
    </ligandPart>
</feature>
<dbReference type="Gene3D" id="1.10.630.10">
    <property type="entry name" value="Cytochrome P450"/>
    <property type="match status" value="1"/>
</dbReference>
<comment type="function">
    <text evidence="2">May be involved in the metabolism of insect hormones and in the breakdown of synthetic insecticides.</text>
</comment>
<gene>
    <name evidence="16" type="ORF">Zmor_026975</name>
</gene>
<dbReference type="AlphaFoldDB" id="A0AA38I0F6"/>
<dbReference type="PRINTS" id="PR00385">
    <property type="entry name" value="P450"/>
</dbReference>
<evidence type="ECO:0000256" key="6">
    <source>
        <dbReference type="ARBA" id="ARBA00022617"/>
    </source>
</evidence>
<keyword evidence="11 14" id="KW-0408">Iron</keyword>
<evidence type="ECO:0000256" key="3">
    <source>
        <dbReference type="ARBA" id="ARBA00004174"/>
    </source>
</evidence>
<dbReference type="Pfam" id="PF00067">
    <property type="entry name" value="p450"/>
    <property type="match status" value="1"/>
</dbReference>
<accession>A0AA38I0F6</accession>
<dbReference type="InterPro" id="IPR050196">
    <property type="entry name" value="Cytochrome_P450_Monoox"/>
</dbReference>
<evidence type="ECO:0000256" key="8">
    <source>
        <dbReference type="ARBA" id="ARBA00022824"/>
    </source>
</evidence>
<dbReference type="InterPro" id="IPR017972">
    <property type="entry name" value="Cyt_P450_CS"/>
</dbReference>
<evidence type="ECO:0000256" key="13">
    <source>
        <dbReference type="ARBA" id="ARBA00023136"/>
    </source>
</evidence>
<dbReference type="CDD" id="cd20628">
    <property type="entry name" value="CYP4"/>
    <property type="match status" value="1"/>
</dbReference>
<keyword evidence="9" id="KW-0492">Microsome</keyword>
<proteinExistence type="inferred from homology"/>
<dbReference type="PANTHER" id="PTHR24291:SF189">
    <property type="entry name" value="CYTOCHROME P450 4C3-RELATED"/>
    <property type="match status" value="1"/>
</dbReference>
<comment type="similarity">
    <text evidence="5 15">Belongs to the cytochrome P450 family.</text>
</comment>
<dbReference type="InterPro" id="IPR002401">
    <property type="entry name" value="Cyt_P450_E_grp-I"/>
</dbReference>
<evidence type="ECO:0000256" key="14">
    <source>
        <dbReference type="PIRSR" id="PIRSR602401-1"/>
    </source>
</evidence>
<evidence type="ECO:0000256" key="9">
    <source>
        <dbReference type="ARBA" id="ARBA00022848"/>
    </source>
</evidence>
<dbReference type="InterPro" id="IPR036396">
    <property type="entry name" value="Cyt_P450_sf"/>
</dbReference>
<evidence type="ECO:0000256" key="10">
    <source>
        <dbReference type="ARBA" id="ARBA00023002"/>
    </source>
</evidence>
<dbReference type="GO" id="GO:0004497">
    <property type="term" value="F:monooxygenase activity"/>
    <property type="evidence" value="ECO:0007669"/>
    <property type="project" value="UniProtKB-KW"/>
</dbReference>
<dbReference type="InterPro" id="IPR001128">
    <property type="entry name" value="Cyt_P450"/>
</dbReference>
<dbReference type="GO" id="GO:0020037">
    <property type="term" value="F:heme binding"/>
    <property type="evidence" value="ECO:0007669"/>
    <property type="project" value="InterPro"/>
</dbReference>
<dbReference type="GO" id="GO:0005789">
    <property type="term" value="C:endoplasmic reticulum membrane"/>
    <property type="evidence" value="ECO:0007669"/>
    <property type="project" value="UniProtKB-SubCell"/>
</dbReference>
<dbReference type="Proteomes" id="UP001168821">
    <property type="component" value="Unassembled WGS sequence"/>
</dbReference>
<protein>
    <recommendedName>
        <fullName evidence="18">Cytochrome P450</fullName>
    </recommendedName>
</protein>
<dbReference type="SUPFAM" id="SSF48264">
    <property type="entry name" value="Cytochrome P450"/>
    <property type="match status" value="1"/>
</dbReference>
<dbReference type="PROSITE" id="PS00086">
    <property type="entry name" value="CYTOCHROME_P450"/>
    <property type="match status" value="1"/>
</dbReference>
<organism evidence="16 17">
    <name type="scientific">Zophobas morio</name>
    <dbReference type="NCBI Taxonomy" id="2755281"/>
    <lineage>
        <taxon>Eukaryota</taxon>
        <taxon>Metazoa</taxon>
        <taxon>Ecdysozoa</taxon>
        <taxon>Arthropoda</taxon>
        <taxon>Hexapoda</taxon>
        <taxon>Insecta</taxon>
        <taxon>Pterygota</taxon>
        <taxon>Neoptera</taxon>
        <taxon>Endopterygota</taxon>
        <taxon>Coleoptera</taxon>
        <taxon>Polyphaga</taxon>
        <taxon>Cucujiformia</taxon>
        <taxon>Tenebrionidae</taxon>
        <taxon>Zophobas</taxon>
    </lineage>
</organism>
<evidence type="ECO:0000256" key="15">
    <source>
        <dbReference type="RuleBase" id="RU000461"/>
    </source>
</evidence>
<comment type="caution">
    <text evidence="16">The sequence shown here is derived from an EMBL/GenBank/DDBJ whole genome shotgun (WGS) entry which is preliminary data.</text>
</comment>
<evidence type="ECO:0000313" key="16">
    <source>
        <dbReference type="EMBL" id="KAJ3644309.1"/>
    </source>
</evidence>
<name>A0AA38I0F6_9CUCU</name>
<keyword evidence="12 15" id="KW-0503">Monooxygenase</keyword>
<keyword evidence="8" id="KW-0256">Endoplasmic reticulum</keyword>
<dbReference type="EMBL" id="JALNTZ010000008">
    <property type="protein sequence ID" value="KAJ3644309.1"/>
    <property type="molecule type" value="Genomic_DNA"/>
</dbReference>
<evidence type="ECO:0000256" key="4">
    <source>
        <dbReference type="ARBA" id="ARBA00004406"/>
    </source>
</evidence>